<comment type="caution">
    <text evidence="1">The sequence shown here is derived from an EMBL/GenBank/DDBJ whole genome shotgun (WGS) entry which is preliminary data.</text>
</comment>
<name>A0A4R8Q3S0_9PEZI</name>
<dbReference type="Proteomes" id="UP000295083">
    <property type="component" value="Unassembled WGS sequence"/>
</dbReference>
<reference evidence="1 2" key="1">
    <citation type="submission" date="2018-11" db="EMBL/GenBank/DDBJ databases">
        <title>Genome sequence and assembly of Colletotrichum spinosum.</title>
        <authorList>
            <person name="Gan P."/>
            <person name="Shirasu K."/>
        </authorList>
    </citation>
    <scope>NUCLEOTIDE SEQUENCE [LARGE SCALE GENOMIC DNA]</scope>
    <source>
        <strain evidence="1 2">CBS 515.97</strain>
    </source>
</reference>
<dbReference type="AlphaFoldDB" id="A0A4R8Q3S0"/>
<proteinExistence type="predicted"/>
<gene>
    <name evidence="1" type="ORF">C8035_v006143</name>
</gene>
<organism evidence="1 2">
    <name type="scientific">Colletotrichum spinosum</name>
    <dbReference type="NCBI Taxonomy" id="1347390"/>
    <lineage>
        <taxon>Eukaryota</taxon>
        <taxon>Fungi</taxon>
        <taxon>Dikarya</taxon>
        <taxon>Ascomycota</taxon>
        <taxon>Pezizomycotina</taxon>
        <taxon>Sordariomycetes</taxon>
        <taxon>Hypocreomycetidae</taxon>
        <taxon>Glomerellales</taxon>
        <taxon>Glomerellaceae</taxon>
        <taxon>Colletotrichum</taxon>
        <taxon>Colletotrichum orbiculare species complex</taxon>
    </lineage>
</organism>
<accession>A0A4R8Q3S0</accession>
<evidence type="ECO:0000313" key="2">
    <source>
        <dbReference type="Proteomes" id="UP000295083"/>
    </source>
</evidence>
<dbReference type="EMBL" id="QAPG01000070">
    <property type="protein sequence ID" value="TDZ32962.1"/>
    <property type="molecule type" value="Genomic_DNA"/>
</dbReference>
<evidence type="ECO:0000313" key="1">
    <source>
        <dbReference type="EMBL" id="TDZ32962.1"/>
    </source>
</evidence>
<protein>
    <submittedName>
        <fullName evidence="1">Uncharacterized protein</fullName>
    </submittedName>
</protein>
<keyword evidence="2" id="KW-1185">Reference proteome</keyword>
<sequence length="416" mass="46593">MSDLAKELDDLAKSMSAITISRFVATGPAFLKRLPTDLIARIGETCQDYDSTTGIVKSRGDLCALASTGRSVRRACYSVLFKDVRRHVPEAELFHALVAIDRNQKIKEHIRTFDLTTKYDIRSGVAGDRTNARVLAALLKDLPDLCELRLQLEGSKLNSALLKELVSLPATMPLVQTFSYGPQLCPASVADFDFMPKSLPAVRRLRLEIAMDPPSDVRVINASLQPPQTVKIVPFEAAVNNYLRELPLETLQLRKRDWTVDELQRLVSVLEPMSKITYLLIDGIPTAPGLGWGDIFIMFRGLRLKYLALRVECNDYFHPQAFPKVDVDDGDWITLSDRTLLGVAAGLFNSMPSLRAVFVKPVQGQQKVRRCLPEVKQDGKIRSRMDVTFDPYTVSSQIRFHLNQDGFPGLNFDTEA</sequence>